<dbReference type="RefSeq" id="WP_057755989.1">
    <property type="nucleotide sequence ID" value="NZ_LJYG01000108.1"/>
</dbReference>
<organism evidence="1 2">
    <name type="scientific">Bradyrhizobium manausense</name>
    <dbReference type="NCBI Taxonomy" id="989370"/>
    <lineage>
        <taxon>Bacteria</taxon>
        <taxon>Pseudomonadati</taxon>
        <taxon>Pseudomonadota</taxon>
        <taxon>Alphaproteobacteria</taxon>
        <taxon>Hyphomicrobiales</taxon>
        <taxon>Nitrobacteraceae</taxon>
        <taxon>Bradyrhizobium</taxon>
    </lineage>
</organism>
<dbReference type="AlphaFoldDB" id="A0A0R3D0Y4"/>
<evidence type="ECO:0000313" key="2">
    <source>
        <dbReference type="Proteomes" id="UP000051936"/>
    </source>
</evidence>
<sequence length="806" mass="92385">MSKTRNNHYVPQWHQEEFFEENRNVLAYLDLTPEQKVLADGRTITFNAFEHRPTSLSFMQRDLYSTFFGASVNDEIERKMFGDIDRAGSQAVRAFHGDDVSEWHRHFQTLFQYVDIQKIRTPKGLDWLRRHYPNPSQNELMFEMQGIRALHCTIWTEGVREIVSAEDSDVKFILSDHPVTVYNHACPPDTPLCAYPDDPSIALKASQTIFPLSRNYCLILSNLEYAQNPSTKPLEKRTFARNFRQSMVRTDAFIRTRKFRPFEVLRVNRIIKARAKRYVAAGRREWLFPEDQSSEPWEEIAPTLLPPKEELWHFGGEMYAKFADGRVYYQDQFGRTEKERDFLFKERPGPASSKHLCGCGSGRAFGECCEKKPTSLRPSWNELSIRERNIRLYIGITKILGLENAKDWTEVRRGITDDKIRDVYFLYQALWPLETDLPNLLPKPDGEPRTVFTGLIHPTTIAQIAFAGALYFGTVLMQHPFLHAGTVQPKFSPVANPSAYRQEFLKDILVFLKLFPLIDLGYISLFPDPCIFDAHLQRQMFRMAELRNTQNPLYDRMEHERLEKLAEEDTKRMILSFPDRVLRNQLLKFKPDMDDALLDQTIAYIQRSKESDPLAILQAADSVPGQGPEAGLLNLMKMTPNFEIAIYLAQLTGSSVLTDSAYRWREIQNAILTKRARLPNLSSKFNSATFKVPTTIAEVVDLLAEGTTATYPILLADICKYLLKTNSGGHQKPNVEDNLAARFSRLHSGAQTALERKVNGPLSTQITAAFPSGGVQHNNVNRLLLMSGSEHHLSSVPMAFRITHTL</sequence>
<evidence type="ECO:0000313" key="1">
    <source>
        <dbReference type="EMBL" id="KRQ03497.1"/>
    </source>
</evidence>
<dbReference type="Pfam" id="PF14022">
    <property type="entry name" value="DUF4238"/>
    <property type="match status" value="1"/>
</dbReference>
<evidence type="ECO:0008006" key="3">
    <source>
        <dbReference type="Google" id="ProtNLM"/>
    </source>
</evidence>
<reference evidence="1 2" key="1">
    <citation type="submission" date="2015-09" db="EMBL/GenBank/DDBJ databases">
        <title>Draft Genome Sequence of Bradyrhizobium manausense Strain BR 3351T, a Novel Symbiotic Nitrogen-Fixing Alphaproteobacterium Isolated from Brazilian Amazon Rain Forest.</title>
        <authorList>
            <person name="De Araujo J.L."/>
            <person name="Zilli J.E."/>
        </authorList>
    </citation>
    <scope>NUCLEOTIDE SEQUENCE [LARGE SCALE GENOMIC DNA]</scope>
    <source>
        <strain evidence="1 2">BR3351</strain>
    </source>
</reference>
<protein>
    <recommendedName>
        <fullName evidence="3">DUF4238 domain-containing protein</fullName>
    </recommendedName>
</protein>
<dbReference type="Proteomes" id="UP000051936">
    <property type="component" value="Unassembled WGS sequence"/>
</dbReference>
<comment type="caution">
    <text evidence="1">The sequence shown here is derived from an EMBL/GenBank/DDBJ whole genome shotgun (WGS) entry which is preliminary data.</text>
</comment>
<proteinExistence type="predicted"/>
<dbReference type="InterPro" id="IPR025332">
    <property type="entry name" value="DUF4238"/>
</dbReference>
<gene>
    <name evidence="1" type="ORF">AOQ71_32875</name>
</gene>
<dbReference type="EMBL" id="LJYG01000108">
    <property type="protein sequence ID" value="KRQ03497.1"/>
    <property type="molecule type" value="Genomic_DNA"/>
</dbReference>
<dbReference type="OrthoDB" id="1551443at2"/>
<accession>A0A0R3D0Y4</accession>
<keyword evidence="2" id="KW-1185">Reference proteome</keyword>
<name>A0A0R3D0Y4_9BRAD</name>